<keyword evidence="1" id="KW-0732">Signal</keyword>
<reference evidence="2 3" key="1">
    <citation type="submission" date="2015-02" db="EMBL/GenBank/DDBJ databases">
        <title>Draft genome of a novel marine cyanobacterium (Chroococcales) isolated from South Atlantic Ocean.</title>
        <authorList>
            <person name="Rigonato J."/>
            <person name="Alvarenga D.O."/>
            <person name="Branco L.H."/>
            <person name="Varani A.M."/>
            <person name="Brandini F.P."/>
            <person name="Fiore M.F."/>
        </authorList>
    </citation>
    <scope>NUCLEOTIDE SEQUENCE [LARGE SCALE GENOMIC DNA]</scope>
    <source>
        <strain evidence="2 3">CENA595</strain>
    </source>
</reference>
<evidence type="ECO:0000313" key="2">
    <source>
        <dbReference type="EMBL" id="KJH71855.1"/>
    </source>
</evidence>
<name>A0A0D8ZSZ0_9CYAN</name>
<evidence type="ECO:0000313" key="3">
    <source>
        <dbReference type="Proteomes" id="UP000032452"/>
    </source>
</evidence>
<dbReference type="RefSeq" id="WP_045054663.1">
    <property type="nucleotide sequence ID" value="NZ_CAWMDP010000042.1"/>
</dbReference>
<proteinExistence type="predicted"/>
<dbReference type="EMBL" id="JYON01000009">
    <property type="protein sequence ID" value="KJH71855.1"/>
    <property type="molecule type" value="Genomic_DNA"/>
</dbReference>
<dbReference type="STRING" id="1618023.UH38_10785"/>
<sequence>MHTQRWQFNQNKWIGMRTLFPVSVVLIAATSLPATAQVIRTERTVFGTVEQVPDNSQIIYSDQVSGFRSGYVNPGYYPSPVIRRNFPLQQPVIVAPPNGIYRVPGGNTVIYKDPFPGSPFGSVNPGYYANPNYYPYPTPLNRRNQPLSNPVLVNPTIRDSTLINPVIITPRGRWQREDRFRQPARY</sequence>
<keyword evidence="3" id="KW-1185">Reference proteome</keyword>
<dbReference type="Proteomes" id="UP000032452">
    <property type="component" value="Unassembled WGS sequence"/>
</dbReference>
<evidence type="ECO:0000256" key="1">
    <source>
        <dbReference type="SAM" id="SignalP"/>
    </source>
</evidence>
<dbReference type="AlphaFoldDB" id="A0A0D8ZSZ0"/>
<dbReference type="OrthoDB" id="531681at2"/>
<feature type="signal peptide" evidence="1">
    <location>
        <begin position="1"/>
        <end position="36"/>
    </location>
</feature>
<accession>A0A0D8ZSZ0</accession>
<gene>
    <name evidence="2" type="ORF">UH38_10785</name>
</gene>
<organism evidence="2 3">
    <name type="scientific">Aliterella atlantica CENA595</name>
    <dbReference type="NCBI Taxonomy" id="1618023"/>
    <lineage>
        <taxon>Bacteria</taxon>
        <taxon>Bacillati</taxon>
        <taxon>Cyanobacteriota</taxon>
        <taxon>Cyanophyceae</taxon>
        <taxon>Chroococcidiopsidales</taxon>
        <taxon>Aliterellaceae</taxon>
        <taxon>Aliterella</taxon>
    </lineage>
</organism>
<protein>
    <submittedName>
        <fullName evidence="2">Uncharacterized protein</fullName>
    </submittedName>
</protein>
<feature type="chain" id="PRO_5002337498" evidence="1">
    <location>
        <begin position="37"/>
        <end position="186"/>
    </location>
</feature>
<comment type="caution">
    <text evidence="2">The sequence shown here is derived from an EMBL/GenBank/DDBJ whole genome shotgun (WGS) entry which is preliminary data.</text>
</comment>